<feature type="non-terminal residue" evidence="1">
    <location>
        <position position="258"/>
    </location>
</feature>
<dbReference type="CDD" id="cd12914">
    <property type="entry name" value="PDC1_DGC_like"/>
    <property type="match status" value="1"/>
</dbReference>
<name>A0A2M8IT44_9RHOB</name>
<dbReference type="EMBL" id="PGTB01000389">
    <property type="protein sequence ID" value="PJE30970.1"/>
    <property type="molecule type" value="Genomic_DNA"/>
</dbReference>
<accession>A0A2M8IT44</accession>
<evidence type="ECO:0000313" key="2">
    <source>
        <dbReference type="Proteomes" id="UP000231553"/>
    </source>
</evidence>
<sequence length="258" mass="28615">MFRRSAFLRRIGPTWRLRLVLVTIGALLCGALAWQVMLGQLRQDLEQSLLVSHRAIQTEIDRFRYLPQVAGEDARIRAALSRPEAPQAIEAANRYLERITAQTGAEQLYLMDDSGLTLAASNWSEPDSYVGHNYGFRPYFTEARDTGSGAVYAIGVTTGEPGYFISTRVDDPATGLSGVMVVKIDLRPIEKAWAETGQYIAVTDRDDVVFLSSQPDWRYRPLTPLPEDARARLASSRLYSRAQLDQAAPLLPAGAELG</sequence>
<dbReference type="AlphaFoldDB" id="A0A2M8IT44"/>
<protein>
    <submittedName>
        <fullName evidence="1">Sensor histidine kinase</fullName>
    </submittedName>
</protein>
<evidence type="ECO:0000313" key="1">
    <source>
        <dbReference type="EMBL" id="PJE30970.1"/>
    </source>
</evidence>
<dbReference type="Proteomes" id="UP000231553">
    <property type="component" value="Unassembled WGS sequence"/>
</dbReference>
<reference evidence="1 2" key="1">
    <citation type="journal article" date="2018" name="Int. J. Syst. Evol. Microbiol.">
        <title>Pseudooceanicola lipolyticus sp. nov., a marine alphaproteobacterium, reclassification of Oceanicola flagellatus as Pseudooceanicola flagellatus comb. nov. and emended description of the genus Pseudooceanicola.</title>
        <authorList>
            <person name="Huang M.-M."/>
            <person name="Guo L.-L."/>
            <person name="Wu Y.-H."/>
            <person name="Lai Q.-L."/>
            <person name="Shao Z.-Z."/>
            <person name="Wang C.-S."/>
            <person name="Wu M."/>
            <person name="Xu X.-W."/>
        </authorList>
    </citation>
    <scope>NUCLEOTIDE SEQUENCE [LARGE SCALE GENOMIC DNA]</scope>
    <source>
        <strain evidence="1 2">157</strain>
    </source>
</reference>
<keyword evidence="1" id="KW-0418">Kinase</keyword>
<dbReference type="Gene3D" id="3.30.450.20">
    <property type="entry name" value="PAS domain"/>
    <property type="match status" value="2"/>
</dbReference>
<keyword evidence="1" id="KW-0808">Transferase</keyword>
<keyword evidence="2" id="KW-1185">Reference proteome</keyword>
<gene>
    <name evidence="1" type="ORF">CVM52_26125</name>
</gene>
<organism evidence="1 2">
    <name type="scientific">Pseudooceanicola lipolyticus</name>
    <dbReference type="NCBI Taxonomy" id="2029104"/>
    <lineage>
        <taxon>Bacteria</taxon>
        <taxon>Pseudomonadati</taxon>
        <taxon>Pseudomonadota</taxon>
        <taxon>Alphaproteobacteria</taxon>
        <taxon>Rhodobacterales</taxon>
        <taxon>Paracoccaceae</taxon>
        <taxon>Pseudooceanicola</taxon>
    </lineage>
</organism>
<comment type="caution">
    <text evidence="1">The sequence shown here is derived from an EMBL/GenBank/DDBJ whole genome shotgun (WGS) entry which is preliminary data.</text>
</comment>
<dbReference type="GO" id="GO:0016301">
    <property type="term" value="F:kinase activity"/>
    <property type="evidence" value="ECO:0007669"/>
    <property type="project" value="UniProtKB-KW"/>
</dbReference>
<proteinExistence type="predicted"/>
<dbReference type="SUPFAM" id="SSF103190">
    <property type="entry name" value="Sensory domain-like"/>
    <property type="match status" value="1"/>
</dbReference>
<dbReference type="RefSeq" id="WP_306372794.1">
    <property type="nucleotide sequence ID" value="NZ_PGTB01000389.1"/>
</dbReference>
<dbReference type="Gene3D" id="6.10.250.3020">
    <property type="match status" value="1"/>
</dbReference>
<dbReference type="InterPro" id="IPR029151">
    <property type="entry name" value="Sensor-like_sf"/>
</dbReference>